<dbReference type="Pfam" id="PF00698">
    <property type="entry name" value="Acyl_transf_1"/>
    <property type="match status" value="1"/>
</dbReference>
<comment type="caution">
    <text evidence="10">The sequence shown here is derived from an EMBL/GenBank/DDBJ whole genome shotgun (WGS) entry which is preliminary data.</text>
</comment>
<feature type="active site" description="Proton donor; for dehydratase activity" evidence="6">
    <location>
        <position position="1162"/>
    </location>
</feature>
<dbReference type="Pfam" id="PF00109">
    <property type="entry name" value="ketoacyl-synt"/>
    <property type="match status" value="1"/>
</dbReference>
<dbReference type="InterPro" id="IPR020806">
    <property type="entry name" value="PKS_PP-bd"/>
</dbReference>
<dbReference type="SMART" id="SM01294">
    <property type="entry name" value="PKS_PP_betabranch"/>
    <property type="match status" value="1"/>
</dbReference>
<dbReference type="Gene3D" id="3.40.47.10">
    <property type="match status" value="1"/>
</dbReference>
<dbReference type="SMART" id="SM00825">
    <property type="entry name" value="PKS_KS"/>
    <property type="match status" value="1"/>
</dbReference>
<keyword evidence="4" id="KW-0521">NADP</keyword>
<dbReference type="Pfam" id="PF21089">
    <property type="entry name" value="PKS_DH_N"/>
    <property type="match status" value="1"/>
</dbReference>
<dbReference type="GO" id="GO:0031177">
    <property type="term" value="F:phosphopantetheine binding"/>
    <property type="evidence" value="ECO:0007669"/>
    <property type="project" value="InterPro"/>
</dbReference>
<dbReference type="PROSITE" id="PS50075">
    <property type="entry name" value="CARRIER"/>
    <property type="match status" value="2"/>
</dbReference>
<dbReference type="InterPro" id="IPR020841">
    <property type="entry name" value="PKS_Beta-ketoAc_synthase_dom"/>
</dbReference>
<keyword evidence="1" id="KW-0596">Phosphopantetheine</keyword>
<feature type="region of interest" description="C-terminal hotdog fold" evidence="6">
    <location>
        <begin position="1113"/>
        <end position="1250"/>
    </location>
</feature>
<dbReference type="InterPro" id="IPR050091">
    <property type="entry name" value="PKS_NRPS_Biosynth_Enz"/>
</dbReference>
<feature type="active site" description="Proton acceptor; for dehydratase activity" evidence="6">
    <location>
        <position position="1021"/>
    </location>
</feature>
<dbReference type="InterPro" id="IPR036291">
    <property type="entry name" value="NAD(P)-bd_dom_sf"/>
</dbReference>
<name>A0A5C5S6C6_9ACTN</name>
<dbReference type="GO" id="GO:0006633">
    <property type="term" value="P:fatty acid biosynthetic process"/>
    <property type="evidence" value="ECO:0007669"/>
    <property type="project" value="InterPro"/>
</dbReference>
<dbReference type="EMBL" id="VIGX01000001">
    <property type="protein sequence ID" value="TWS30769.1"/>
    <property type="molecule type" value="Genomic_DNA"/>
</dbReference>
<keyword evidence="2" id="KW-0597">Phosphoprotein</keyword>
<dbReference type="InterPro" id="IPR049552">
    <property type="entry name" value="PKS_DH_N"/>
</dbReference>
<dbReference type="Gene3D" id="3.10.129.110">
    <property type="entry name" value="Polyketide synthase dehydratase"/>
    <property type="match status" value="1"/>
</dbReference>
<dbReference type="PANTHER" id="PTHR43775">
    <property type="entry name" value="FATTY ACID SYNTHASE"/>
    <property type="match status" value="1"/>
</dbReference>
<dbReference type="Pfam" id="PF16197">
    <property type="entry name" value="KAsynt_C_assoc"/>
    <property type="match status" value="1"/>
</dbReference>
<dbReference type="PROSITE" id="PS52019">
    <property type="entry name" value="PKS_MFAS_DH"/>
    <property type="match status" value="1"/>
</dbReference>
<dbReference type="Pfam" id="PF02801">
    <property type="entry name" value="Ketoacyl-synt_C"/>
    <property type="match status" value="1"/>
</dbReference>
<gene>
    <name evidence="10" type="ORF">FK530_02605</name>
</gene>
<dbReference type="PANTHER" id="PTHR43775:SF37">
    <property type="entry name" value="SI:DKEY-61P9.11"/>
    <property type="match status" value="1"/>
</dbReference>
<dbReference type="InterPro" id="IPR013968">
    <property type="entry name" value="PKS_KR"/>
</dbReference>
<dbReference type="InterPro" id="IPR009081">
    <property type="entry name" value="PP-bd_ACP"/>
</dbReference>
<organism evidence="10 11">
    <name type="scientific">Tsukamurella conjunctivitidis</name>
    <dbReference type="NCBI Taxonomy" id="2592068"/>
    <lineage>
        <taxon>Bacteria</taxon>
        <taxon>Bacillati</taxon>
        <taxon>Actinomycetota</taxon>
        <taxon>Actinomycetes</taxon>
        <taxon>Mycobacteriales</taxon>
        <taxon>Tsukamurellaceae</taxon>
        <taxon>Tsukamurella</taxon>
    </lineage>
</organism>
<dbReference type="SUPFAM" id="SSF52151">
    <property type="entry name" value="FabD/lysophospholipase-like"/>
    <property type="match status" value="1"/>
</dbReference>
<proteinExistence type="predicted"/>
<dbReference type="InterPro" id="IPR020807">
    <property type="entry name" value="PKS_DH"/>
</dbReference>
<dbReference type="InterPro" id="IPR016035">
    <property type="entry name" value="Acyl_Trfase/lysoPLipase"/>
</dbReference>
<dbReference type="InterPro" id="IPR014030">
    <property type="entry name" value="Ketoacyl_synth_N"/>
</dbReference>
<dbReference type="SUPFAM" id="SSF53901">
    <property type="entry name" value="Thiolase-like"/>
    <property type="match status" value="1"/>
</dbReference>
<protein>
    <submittedName>
        <fullName evidence="10">SDR family NAD(P)-dependent oxidoreductase</fullName>
    </submittedName>
</protein>
<evidence type="ECO:0000256" key="6">
    <source>
        <dbReference type="PROSITE-ProRule" id="PRU01363"/>
    </source>
</evidence>
<dbReference type="SMART" id="SM00822">
    <property type="entry name" value="PKS_KR"/>
    <property type="match status" value="1"/>
</dbReference>
<keyword evidence="11" id="KW-1185">Reference proteome</keyword>
<dbReference type="Gene3D" id="1.10.1200.10">
    <property type="entry name" value="ACP-like"/>
    <property type="match status" value="2"/>
</dbReference>
<feature type="region of interest" description="N-terminal hotdog fold" evidence="6">
    <location>
        <begin position="988"/>
        <end position="1103"/>
    </location>
</feature>
<evidence type="ECO:0000313" key="10">
    <source>
        <dbReference type="EMBL" id="TWS30769.1"/>
    </source>
</evidence>
<dbReference type="GO" id="GO:0004315">
    <property type="term" value="F:3-oxoacyl-[acyl-carrier-protein] synthase activity"/>
    <property type="evidence" value="ECO:0007669"/>
    <property type="project" value="InterPro"/>
</dbReference>
<dbReference type="InterPro" id="IPR014031">
    <property type="entry name" value="Ketoacyl_synth_C"/>
</dbReference>
<dbReference type="SMART" id="SM00826">
    <property type="entry name" value="PKS_DH"/>
    <property type="match status" value="1"/>
</dbReference>
<dbReference type="SMART" id="SM00823">
    <property type="entry name" value="PKS_PP"/>
    <property type="match status" value="2"/>
</dbReference>
<dbReference type="Pfam" id="PF08659">
    <property type="entry name" value="KR"/>
    <property type="match status" value="1"/>
</dbReference>
<dbReference type="Gene3D" id="3.40.366.10">
    <property type="entry name" value="Malonyl-Coenzyme A Acyl Carrier Protein, domain 2"/>
    <property type="match status" value="1"/>
</dbReference>
<dbReference type="FunFam" id="3.30.70.250:FF:000003">
    <property type="entry name" value="Polyketide beta-ketoacyl synthase Pks3"/>
    <property type="match status" value="1"/>
</dbReference>
<dbReference type="InterPro" id="IPR049900">
    <property type="entry name" value="PKS_mFAS_DH"/>
</dbReference>
<dbReference type="Gene3D" id="3.30.70.3290">
    <property type="match status" value="1"/>
</dbReference>
<dbReference type="RefSeq" id="WP_146485401.1">
    <property type="nucleotide sequence ID" value="NZ_VIGX01000001.1"/>
</dbReference>
<evidence type="ECO:0000256" key="3">
    <source>
        <dbReference type="ARBA" id="ARBA00022679"/>
    </source>
</evidence>
<dbReference type="InterPro" id="IPR032821">
    <property type="entry name" value="PKS_assoc"/>
</dbReference>
<evidence type="ECO:0000256" key="5">
    <source>
        <dbReference type="ARBA" id="ARBA00023268"/>
    </source>
</evidence>
<dbReference type="InterPro" id="IPR036736">
    <property type="entry name" value="ACP-like_sf"/>
</dbReference>
<dbReference type="InterPro" id="IPR016036">
    <property type="entry name" value="Malonyl_transacylase_ACP-bd"/>
</dbReference>
<dbReference type="Pfam" id="PF00550">
    <property type="entry name" value="PP-binding"/>
    <property type="match status" value="2"/>
</dbReference>
<dbReference type="Proteomes" id="UP000319375">
    <property type="component" value="Unassembled WGS sequence"/>
</dbReference>
<dbReference type="Gene3D" id="3.40.50.720">
    <property type="entry name" value="NAD(P)-binding Rossmann-like Domain"/>
    <property type="match status" value="1"/>
</dbReference>
<dbReference type="PROSITE" id="PS52004">
    <property type="entry name" value="KS3_2"/>
    <property type="match status" value="1"/>
</dbReference>
<evidence type="ECO:0000256" key="2">
    <source>
        <dbReference type="ARBA" id="ARBA00022553"/>
    </source>
</evidence>
<dbReference type="InterPro" id="IPR057326">
    <property type="entry name" value="KR_dom"/>
</dbReference>
<evidence type="ECO:0000259" key="7">
    <source>
        <dbReference type="PROSITE" id="PS50075"/>
    </source>
</evidence>
<dbReference type="InterPro" id="IPR016039">
    <property type="entry name" value="Thiolase-like"/>
</dbReference>
<keyword evidence="3" id="KW-0808">Transferase</keyword>
<dbReference type="SUPFAM" id="SSF47336">
    <property type="entry name" value="ACP-like"/>
    <property type="match status" value="2"/>
</dbReference>
<feature type="domain" description="Ketosynthase family 3 (KS3)" evidence="8">
    <location>
        <begin position="97"/>
        <end position="522"/>
    </location>
</feature>
<evidence type="ECO:0000256" key="4">
    <source>
        <dbReference type="ARBA" id="ARBA00022857"/>
    </source>
</evidence>
<dbReference type="CDD" id="cd00833">
    <property type="entry name" value="PKS"/>
    <property type="match status" value="1"/>
</dbReference>
<keyword evidence="5" id="KW-0511">Multifunctional enzyme</keyword>
<feature type="domain" description="Carrier" evidence="7">
    <location>
        <begin position="1720"/>
        <end position="1794"/>
    </location>
</feature>
<dbReference type="GO" id="GO:0004312">
    <property type="term" value="F:fatty acid synthase activity"/>
    <property type="evidence" value="ECO:0007669"/>
    <property type="project" value="TreeGrafter"/>
</dbReference>
<dbReference type="InterPro" id="IPR018201">
    <property type="entry name" value="Ketoacyl_synth_AS"/>
</dbReference>
<evidence type="ECO:0000313" key="11">
    <source>
        <dbReference type="Proteomes" id="UP000319375"/>
    </source>
</evidence>
<dbReference type="SUPFAM" id="SSF51735">
    <property type="entry name" value="NAD(P)-binding Rossmann-fold domains"/>
    <property type="match status" value="2"/>
</dbReference>
<dbReference type="InterPro" id="IPR001227">
    <property type="entry name" value="Ac_transferase_dom_sf"/>
</dbReference>
<dbReference type="InterPro" id="IPR014043">
    <property type="entry name" value="Acyl_transferase_dom"/>
</dbReference>
<dbReference type="InterPro" id="IPR042104">
    <property type="entry name" value="PKS_dehydratase_sf"/>
</dbReference>
<dbReference type="FunFam" id="3.40.47.10:FF:000019">
    <property type="entry name" value="Polyketide synthase type I"/>
    <property type="match status" value="1"/>
</dbReference>
<reference evidence="10 11" key="1">
    <citation type="submission" date="2019-06" db="EMBL/GenBank/DDBJ databases">
        <title>Tsukamurella conjunctivitidis sp. nov., Tsukamurella assacharolytica sp. nov. and Tsukamurella sputae sp. nov. isolated from patients with conjunctivitis, bacteraemia (lymphoma) and respiratory infection (sputum) in Hong Kong.</title>
        <authorList>
            <person name="Teng J.L.L."/>
            <person name="Lee H.H."/>
            <person name="Fong J.Y.H."/>
            <person name="Fok K.M.N."/>
            <person name="Lau S.K.P."/>
            <person name="Woo P.C.Y."/>
        </authorList>
    </citation>
    <scope>NUCLEOTIDE SEQUENCE [LARGE SCALE GENOMIC DNA]</scope>
    <source>
        <strain evidence="10 11">HKU72</strain>
    </source>
</reference>
<evidence type="ECO:0000259" key="9">
    <source>
        <dbReference type="PROSITE" id="PS52019"/>
    </source>
</evidence>
<dbReference type="SUPFAM" id="SSF55048">
    <property type="entry name" value="Probable ACP-binding domain of malonyl-CoA ACP transacylase"/>
    <property type="match status" value="1"/>
</dbReference>
<dbReference type="PROSITE" id="PS00606">
    <property type="entry name" value="KS3_1"/>
    <property type="match status" value="1"/>
</dbReference>
<dbReference type="SMART" id="SM00827">
    <property type="entry name" value="PKS_AT"/>
    <property type="match status" value="1"/>
</dbReference>
<dbReference type="OrthoDB" id="9778690at2"/>
<feature type="domain" description="Carrier" evidence="7">
    <location>
        <begin position="5"/>
        <end position="82"/>
    </location>
</feature>
<accession>A0A5C5S6C6</accession>
<feature type="domain" description="PKS/mFAS DH" evidence="9">
    <location>
        <begin position="988"/>
        <end position="1250"/>
    </location>
</feature>
<evidence type="ECO:0000256" key="1">
    <source>
        <dbReference type="ARBA" id="ARBA00022450"/>
    </source>
</evidence>
<sequence length="1828" mass="188014">MTSAPDEAALRRWLIDHLVDVVGCERDRVDPDTPVRDLGVGSTQAVVLAGELGELLGRSVGVEELFEHPSVNALAAALAGATVPEAAGAAGRSAHGNDPVAVIGLGCRFPAGISGPDAYWSFLESGVCAVGEVPDGRWDDFVGDDPRTAEAARSTTRWGAFLTDVAAFDAEHFGISPNEAEKMDPQQRLLLEVAHEALEHAGIPVDALGRSATGVFAGACSAEYGSLVTGDLSAVDGWSGTGGALSVIANRVSYTLDLRGPSVTVDTACSSSLVAIHLACRSLRTGETDLAIAAGVNTLLSPAITRSFDQLSAMSPTGRCHSFDAAADGYVRGEGCGAVVLKRLADAQRDGDRVLAVVRGSAVNQDGRSNGLTAPNPAAQTAVLRAAYADAGIAPGEVDYVETHGTGTLLGDPIEARALGGVLGRGRPPYAPLLLGAVKSNLGHLEAAAGVAGFIKAVLALGSARIPGDAGFTTPNPHIPFDAHRLRVVAEHTAWPAVDRPRRAGVSAFGFGGTNAHVVLEQAPAAPVPVAGAAVDDGARSPACPARLDVSAASPERVYDYAGALADWLGTAGADVDPAALAAALATRRARGRYTGTVVASDRAAAVGGLRALAAGTGLGAGVVPPREAAPMSGTVFVFSGQGSQWAGMGRQLLAAEPAFAAAVAELDPVFSEHAGFSLEHTLRSSDAVEGIDRIQPLLVGMQLALVALWRAHGVVPDAVIGHSMGEVTAAVVAGGLSVADGLRVICTRSRLMRRELSGRGAMALIEMDEAAAQQLVAGYAGVSVAVIASPRQTVVAGEPRRIAELIDDVDARGLLARRVEVDVASHHATVDPILAELRAELAGLTPRTPSIPVLSTVWPGAQAPTFDSDYWVENLRAPVRFVDAVRAAGDRWGSFVEVSPHPLLTHALAESLAAPAAGPQHRITGTGVRGGDETLDFHTALAVVGRPAAATSAGRHIDLPVTPWRHERYWVRPARRTAGPGLVPRPGTLLGGHIPVAGAHAAHLWRARIAPAARPYPGYHRIRDVEVVPMSVLLHTFAAAAADVGAAGVTRLAFERPLVLDRELVIQVLAEDDALTLASAPDAAGPWTTHAVAAFAAGSAPTPLAPAGPAADERAAFAGPPTEWGVSGTPYPWTAEAARGEADVLEVTVDAERAPLTALLDAAVSVARLIAPDEPGLLVPAAVRSLHAPGAPGPGGARIIVRASRPGRPLQGAEPLLDGVDLDVIGPDGAPIAAVRGLRFAALDGAAEVPDALPSEIVHVLEWSPWTPGAGPEQVPTVAVCGPRGFADALAAAGLRVRPEEESGTVDRVVYAAAPRPGETDLAAAQRYTGDVLELVRELAAAPRPGRLWLVTAGAADGAAPDAPAQSVLWGLAGVIAAEHPQLWGGLLDLEAPGLESPGSGDLPVIADVLAASGVREPLRLRAGRVAAAAPVPLVASGAGYPLRCRPDAAYLVTGGMGGLGPAIAGWLADHGARRLVLAGRTALPQRDTWAEVTDADTRRRIDAVVALERRGVAVDTVALDVGRPGALADLVEERNRRGAPPIRGVVHAAGVQSATLLTELRPAEVHDVLAPKVAGARAVVEAFPPGTVDFLHFVGSAGAVHGVPGQGAYAAANAYLDGLARWRQNEGADDTLSLDWVAWDSMGFGADAEVVRNELERRGSRPVRAGEAFAAWDYAAAHATTQVVMMPRPAAPSDDTTAAAETGTGTAWTAMEPAAALSLIEDGLRGIVARELRLDPAELTADRPFADIGLNSVMAMSIRRDAEVLVGTDLSVTMLWNHPTIGSLAGHLAERVGVAVEAPPADRGGDEFADEGLLDSLFDSAEENAV</sequence>
<evidence type="ECO:0000259" key="8">
    <source>
        <dbReference type="PROSITE" id="PS52004"/>
    </source>
</evidence>